<proteinExistence type="predicted"/>
<evidence type="ECO:0000313" key="3">
    <source>
        <dbReference type="EMBL" id="OMJ91483.1"/>
    </source>
</evidence>
<gene>
    <name evidence="3" type="ORF">SteCoe_5971</name>
</gene>
<dbReference type="EMBL" id="MPUH01000080">
    <property type="protein sequence ID" value="OMJ91483.1"/>
    <property type="molecule type" value="Genomic_DNA"/>
</dbReference>
<name>A0A1R2CR71_9CILI</name>
<keyword evidence="4" id="KW-1185">Reference proteome</keyword>
<feature type="transmembrane region" description="Helical" evidence="2">
    <location>
        <begin position="20"/>
        <end position="37"/>
    </location>
</feature>
<evidence type="ECO:0000313" key="4">
    <source>
        <dbReference type="Proteomes" id="UP000187209"/>
    </source>
</evidence>
<accession>A0A1R2CR71</accession>
<comment type="caution">
    <text evidence="3">The sequence shown here is derived from an EMBL/GenBank/DDBJ whole genome shotgun (WGS) entry which is preliminary data.</text>
</comment>
<dbReference type="Proteomes" id="UP000187209">
    <property type="component" value="Unassembled WGS sequence"/>
</dbReference>
<evidence type="ECO:0000256" key="1">
    <source>
        <dbReference type="SAM" id="MobiDB-lite"/>
    </source>
</evidence>
<sequence length="176" mass="20221">MLLCLPTDISDTANCQMVKLLRILKGLCAVQVCLGIFIMFIDIWSGIMLLLAALIFVLVIWTKSWCMCVMYILLCMMDLMTSIMLVGNYFSDNNPTEDDFAILVLLYMVKFPFYLVAIYYVFLAYREFKGLFIESMSNVGYEGYGVMQNWYDRRQPSSQPPPPQPQPFTGTGYRLG</sequence>
<protein>
    <submittedName>
        <fullName evidence="3">Uncharacterized protein</fullName>
    </submittedName>
</protein>
<feature type="transmembrane region" description="Helical" evidence="2">
    <location>
        <begin position="68"/>
        <end position="90"/>
    </location>
</feature>
<keyword evidence="2" id="KW-0812">Transmembrane</keyword>
<reference evidence="3 4" key="1">
    <citation type="submission" date="2016-11" db="EMBL/GenBank/DDBJ databases">
        <title>The macronuclear genome of Stentor coeruleus: a giant cell with tiny introns.</title>
        <authorList>
            <person name="Slabodnick M."/>
            <person name="Ruby J.G."/>
            <person name="Reiff S.B."/>
            <person name="Swart E.C."/>
            <person name="Gosai S."/>
            <person name="Prabakaran S."/>
            <person name="Witkowska E."/>
            <person name="Larue G.E."/>
            <person name="Fisher S."/>
            <person name="Freeman R.M."/>
            <person name="Gunawardena J."/>
            <person name="Chu W."/>
            <person name="Stover N.A."/>
            <person name="Gregory B.D."/>
            <person name="Nowacki M."/>
            <person name="Derisi J."/>
            <person name="Roy S.W."/>
            <person name="Marshall W.F."/>
            <person name="Sood P."/>
        </authorList>
    </citation>
    <scope>NUCLEOTIDE SEQUENCE [LARGE SCALE GENOMIC DNA]</scope>
    <source>
        <strain evidence="3">WM001</strain>
    </source>
</reference>
<evidence type="ECO:0000256" key="2">
    <source>
        <dbReference type="SAM" id="Phobius"/>
    </source>
</evidence>
<keyword evidence="2" id="KW-0472">Membrane</keyword>
<organism evidence="3 4">
    <name type="scientific">Stentor coeruleus</name>
    <dbReference type="NCBI Taxonomy" id="5963"/>
    <lineage>
        <taxon>Eukaryota</taxon>
        <taxon>Sar</taxon>
        <taxon>Alveolata</taxon>
        <taxon>Ciliophora</taxon>
        <taxon>Postciliodesmatophora</taxon>
        <taxon>Heterotrichea</taxon>
        <taxon>Heterotrichida</taxon>
        <taxon>Stentoridae</taxon>
        <taxon>Stentor</taxon>
    </lineage>
</organism>
<feature type="transmembrane region" description="Helical" evidence="2">
    <location>
        <begin position="43"/>
        <end position="61"/>
    </location>
</feature>
<dbReference type="AlphaFoldDB" id="A0A1R2CR71"/>
<keyword evidence="2" id="KW-1133">Transmembrane helix</keyword>
<feature type="transmembrane region" description="Helical" evidence="2">
    <location>
        <begin position="102"/>
        <end position="122"/>
    </location>
</feature>
<feature type="region of interest" description="Disordered" evidence="1">
    <location>
        <begin position="154"/>
        <end position="176"/>
    </location>
</feature>